<dbReference type="PRINTS" id="PR01590">
    <property type="entry name" value="HTHFIS"/>
</dbReference>
<evidence type="ECO:0000259" key="5">
    <source>
        <dbReference type="PROSITE" id="PS50045"/>
    </source>
</evidence>
<name>A0A1I4SGX8_9BACT</name>
<accession>A0A1I4SGX8</accession>
<keyword evidence="2" id="KW-0067">ATP-binding</keyword>
<dbReference type="SUPFAM" id="SSF52540">
    <property type="entry name" value="P-loop containing nucleoside triphosphate hydrolases"/>
    <property type="match status" value="1"/>
</dbReference>
<gene>
    <name evidence="7" type="ORF">SAMN05660836_00951</name>
</gene>
<dbReference type="InterPro" id="IPR009057">
    <property type="entry name" value="Homeodomain-like_sf"/>
</dbReference>
<dbReference type="PROSITE" id="PS50045">
    <property type="entry name" value="SIGMA54_INTERACT_4"/>
    <property type="match status" value="1"/>
</dbReference>
<dbReference type="InterPro" id="IPR013656">
    <property type="entry name" value="PAS_4"/>
</dbReference>
<dbReference type="EMBL" id="FOUU01000002">
    <property type="protein sequence ID" value="SFM63553.1"/>
    <property type="molecule type" value="Genomic_DNA"/>
</dbReference>
<protein>
    <submittedName>
        <fullName evidence="7">PAS domain S-box-containing protein</fullName>
    </submittedName>
</protein>
<dbReference type="CDD" id="cd00009">
    <property type="entry name" value="AAA"/>
    <property type="match status" value="1"/>
</dbReference>
<proteinExistence type="predicted"/>
<keyword evidence="1" id="KW-0547">Nucleotide-binding</keyword>
<evidence type="ECO:0000256" key="1">
    <source>
        <dbReference type="ARBA" id="ARBA00022741"/>
    </source>
</evidence>
<dbReference type="InterPro" id="IPR002197">
    <property type="entry name" value="HTH_Fis"/>
</dbReference>
<evidence type="ECO:0000256" key="3">
    <source>
        <dbReference type="ARBA" id="ARBA00023015"/>
    </source>
</evidence>
<dbReference type="PANTHER" id="PTHR32071">
    <property type="entry name" value="TRANSCRIPTIONAL REGULATORY PROTEIN"/>
    <property type="match status" value="1"/>
</dbReference>
<dbReference type="InterPro" id="IPR003593">
    <property type="entry name" value="AAA+_ATPase"/>
</dbReference>
<dbReference type="InterPro" id="IPR035965">
    <property type="entry name" value="PAS-like_dom_sf"/>
</dbReference>
<keyword evidence="8" id="KW-1185">Reference proteome</keyword>
<dbReference type="Pfam" id="PF02954">
    <property type="entry name" value="HTH_8"/>
    <property type="match status" value="1"/>
</dbReference>
<dbReference type="InterPro" id="IPR025944">
    <property type="entry name" value="Sigma_54_int_dom_CS"/>
</dbReference>
<dbReference type="InterPro" id="IPR027417">
    <property type="entry name" value="P-loop_NTPase"/>
</dbReference>
<dbReference type="CDD" id="cd00130">
    <property type="entry name" value="PAS"/>
    <property type="match status" value="1"/>
</dbReference>
<dbReference type="InterPro" id="IPR000014">
    <property type="entry name" value="PAS"/>
</dbReference>
<dbReference type="GO" id="GO:0043565">
    <property type="term" value="F:sequence-specific DNA binding"/>
    <property type="evidence" value="ECO:0007669"/>
    <property type="project" value="InterPro"/>
</dbReference>
<dbReference type="Pfam" id="PF25601">
    <property type="entry name" value="AAA_lid_14"/>
    <property type="match status" value="1"/>
</dbReference>
<organism evidence="7 8">
    <name type="scientific">Thermodesulforhabdus norvegica</name>
    <dbReference type="NCBI Taxonomy" id="39841"/>
    <lineage>
        <taxon>Bacteria</taxon>
        <taxon>Pseudomonadati</taxon>
        <taxon>Thermodesulfobacteriota</taxon>
        <taxon>Syntrophobacteria</taxon>
        <taxon>Syntrophobacterales</taxon>
        <taxon>Thermodesulforhabdaceae</taxon>
        <taxon>Thermodesulforhabdus</taxon>
    </lineage>
</organism>
<dbReference type="PROSITE" id="PS50112">
    <property type="entry name" value="PAS"/>
    <property type="match status" value="1"/>
</dbReference>
<dbReference type="OrthoDB" id="9763792at2"/>
<dbReference type="InterPro" id="IPR025662">
    <property type="entry name" value="Sigma_54_int_dom_ATP-bd_1"/>
</dbReference>
<feature type="domain" description="PAS" evidence="6">
    <location>
        <begin position="15"/>
        <end position="59"/>
    </location>
</feature>
<dbReference type="Pfam" id="PF08448">
    <property type="entry name" value="PAS_4"/>
    <property type="match status" value="1"/>
</dbReference>
<dbReference type="SMART" id="SM00382">
    <property type="entry name" value="AAA"/>
    <property type="match status" value="1"/>
</dbReference>
<dbReference type="RefSeq" id="WP_093393869.1">
    <property type="nucleotide sequence ID" value="NZ_FOUU01000002.1"/>
</dbReference>
<dbReference type="InterPro" id="IPR058031">
    <property type="entry name" value="AAA_lid_NorR"/>
</dbReference>
<dbReference type="Pfam" id="PF00158">
    <property type="entry name" value="Sigma54_activat"/>
    <property type="match status" value="1"/>
</dbReference>
<feature type="domain" description="Sigma-54 factor interaction" evidence="5">
    <location>
        <begin position="146"/>
        <end position="375"/>
    </location>
</feature>
<dbReference type="Gene3D" id="1.10.10.60">
    <property type="entry name" value="Homeodomain-like"/>
    <property type="match status" value="1"/>
</dbReference>
<evidence type="ECO:0000313" key="7">
    <source>
        <dbReference type="EMBL" id="SFM63553.1"/>
    </source>
</evidence>
<dbReference type="FunFam" id="3.40.50.300:FF:000006">
    <property type="entry name" value="DNA-binding transcriptional regulator NtrC"/>
    <property type="match status" value="1"/>
</dbReference>
<evidence type="ECO:0000313" key="8">
    <source>
        <dbReference type="Proteomes" id="UP000199611"/>
    </source>
</evidence>
<keyword evidence="4" id="KW-0804">Transcription</keyword>
<dbReference type="SUPFAM" id="SSF55785">
    <property type="entry name" value="PYP-like sensor domain (PAS domain)"/>
    <property type="match status" value="1"/>
</dbReference>
<dbReference type="Gene3D" id="1.10.8.60">
    <property type="match status" value="1"/>
</dbReference>
<dbReference type="Gene3D" id="3.40.50.300">
    <property type="entry name" value="P-loop containing nucleotide triphosphate hydrolases"/>
    <property type="match status" value="1"/>
</dbReference>
<sequence length="474" mass="52353">MGRLDGITIAGLYDDPVTLGSVFDELPVAVVFISRDRRVVYQNRAAEVLTGFSSDEARGLTCAHVVRSSICGSRCPVKDDLGGEESVSEDGDVIARDRRKIPVHAVFSRVRSKDGRCVGYVEILESLEDSAQRQDSSANPFSVGDIIGRSPTMERLFSILPGIAQTDSSVLITGETGTGKDLLAEVIHKMSNRSKGPFVKVNCGALPETLLESELFGHVKGAFTGATHNKPGRFRLAHNGTLFLTEIGDLPLSLQVKLLTFLDDHVIYPLGSGSGIRVNVRIIAATHRDLAAMVREGRFREDLLFRLNVVRLHVPPLREREGDVQLLMDHFLRTFSSRFGKKIVRFSPEARSILLDYSYPGNVRELKNIVEYAVNVCTGNSITPEHIPAYVVEAVRSGKKEADGVSSEGCEKLYKEEVTPELNSSAPQVKWEDMERRMILEALVKAGGRKSKAARMLGWGRATLWRKMKQYGIT</sequence>
<reference evidence="7 8" key="1">
    <citation type="submission" date="2016-10" db="EMBL/GenBank/DDBJ databases">
        <authorList>
            <person name="de Groot N.N."/>
        </authorList>
    </citation>
    <scope>NUCLEOTIDE SEQUENCE [LARGE SCALE GENOMIC DNA]</scope>
    <source>
        <strain evidence="7 8">DSM 9990</strain>
    </source>
</reference>
<dbReference type="PROSITE" id="PS00675">
    <property type="entry name" value="SIGMA54_INTERACT_1"/>
    <property type="match status" value="1"/>
</dbReference>
<dbReference type="STRING" id="39841.SAMN05660836_00951"/>
<dbReference type="GO" id="GO:0006355">
    <property type="term" value="P:regulation of DNA-templated transcription"/>
    <property type="evidence" value="ECO:0007669"/>
    <property type="project" value="InterPro"/>
</dbReference>
<evidence type="ECO:0000256" key="4">
    <source>
        <dbReference type="ARBA" id="ARBA00023163"/>
    </source>
</evidence>
<dbReference type="AlphaFoldDB" id="A0A1I4SGX8"/>
<dbReference type="Gene3D" id="3.30.450.20">
    <property type="entry name" value="PAS domain"/>
    <property type="match status" value="1"/>
</dbReference>
<dbReference type="GO" id="GO:0005524">
    <property type="term" value="F:ATP binding"/>
    <property type="evidence" value="ECO:0007669"/>
    <property type="project" value="UniProtKB-KW"/>
</dbReference>
<evidence type="ECO:0000256" key="2">
    <source>
        <dbReference type="ARBA" id="ARBA00022840"/>
    </source>
</evidence>
<dbReference type="Proteomes" id="UP000199611">
    <property type="component" value="Unassembled WGS sequence"/>
</dbReference>
<evidence type="ECO:0000259" key="6">
    <source>
        <dbReference type="PROSITE" id="PS50112"/>
    </source>
</evidence>
<dbReference type="InterPro" id="IPR002078">
    <property type="entry name" value="Sigma_54_int"/>
</dbReference>
<dbReference type="SUPFAM" id="SSF46689">
    <property type="entry name" value="Homeodomain-like"/>
    <property type="match status" value="1"/>
</dbReference>
<keyword evidence="3" id="KW-0805">Transcription regulation</keyword>
<dbReference type="PROSITE" id="PS00688">
    <property type="entry name" value="SIGMA54_INTERACT_3"/>
    <property type="match status" value="1"/>
</dbReference>
<dbReference type="NCBIfam" id="TIGR00229">
    <property type="entry name" value="sensory_box"/>
    <property type="match status" value="1"/>
</dbReference>